<evidence type="ECO:0000256" key="2">
    <source>
        <dbReference type="PROSITE-ProRule" id="PRU00252"/>
    </source>
</evidence>
<dbReference type="RefSeq" id="WP_346097992.1">
    <property type="nucleotide sequence ID" value="NZ_BAAABY010000040.1"/>
</dbReference>
<feature type="region of interest" description="Disordered" evidence="3">
    <location>
        <begin position="135"/>
        <end position="248"/>
    </location>
</feature>
<dbReference type="InterPro" id="IPR000424">
    <property type="entry name" value="Primosome_PriB/ssb"/>
</dbReference>
<keyword evidence="5" id="KW-1185">Reference proteome</keyword>
<evidence type="ECO:0000313" key="4">
    <source>
        <dbReference type="EMBL" id="GAA0483360.1"/>
    </source>
</evidence>
<dbReference type="Gene3D" id="2.40.50.140">
    <property type="entry name" value="Nucleic acid-binding proteins"/>
    <property type="match status" value="1"/>
</dbReference>
<dbReference type="InterPro" id="IPR012340">
    <property type="entry name" value="NA-bd_OB-fold"/>
</dbReference>
<organism evidence="4 5">
    <name type="scientific">Streptomyces olivaceiscleroticus</name>
    <dbReference type="NCBI Taxonomy" id="68245"/>
    <lineage>
        <taxon>Bacteria</taxon>
        <taxon>Bacillati</taxon>
        <taxon>Actinomycetota</taxon>
        <taxon>Actinomycetes</taxon>
        <taxon>Kitasatosporales</taxon>
        <taxon>Streptomycetaceae</taxon>
        <taxon>Streptomyces</taxon>
    </lineage>
</organism>
<feature type="compositionally biased region" description="Low complexity" evidence="3">
    <location>
        <begin position="172"/>
        <end position="193"/>
    </location>
</feature>
<protein>
    <recommendedName>
        <fullName evidence="6">Single-stranded DNA-binding protein</fullName>
    </recommendedName>
</protein>
<feature type="compositionally biased region" description="Pro residues" evidence="3">
    <location>
        <begin position="155"/>
        <end position="171"/>
    </location>
</feature>
<sequence length="248" mass="25312">MTDTMVTLTGNAATAVEHRYTKDGAAAARFRMACTPRRFDREQGRWTDGPTSFYTVRAWRALADNLAASVAVGEPLLVRGRLTVREGENPPERGGGRWFAAEVDAVSIGHDLTRGTAAFRRAARATAFSAMDVDAATSASTPTLTPTPASDPRSTPAPAPKPTPASDPEPTPASGLEPTPASPGAAAFGSSDAETGDEARATTTGGRPPESGAFTNGTGRSGEGNGEPLAGIAASAVGSDSPEKVSVS</sequence>
<proteinExistence type="predicted"/>
<feature type="compositionally biased region" description="Low complexity" evidence="3">
    <location>
        <begin position="135"/>
        <end position="154"/>
    </location>
</feature>
<dbReference type="CDD" id="cd04496">
    <property type="entry name" value="SSB_OBF"/>
    <property type="match status" value="1"/>
</dbReference>
<dbReference type="EMBL" id="BAAABY010000040">
    <property type="protein sequence ID" value="GAA0483360.1"/>
    <property type="molecule type" value="Genomic_DNA"/>
</dbReference>
<evidence type="ECO:0000256" key="3">
    <source>
        <dbReference type="SAM" id="MobiDB-lite"/>
    </source>
</evidence>
<dbReference type="Pfam" id="PF00436">
    <property type="entry name" value="SSB"/>
    <property type="match status" value="1"/>
</dbReference>
<gene>
    <name evidence="4" type="ORF">GCM10010361_55270</name>
</gene>
<accession>A0ABP3KQZ4</accession>
<evidence type="ECO:0000313" key="5">
    <source>
        <dbReference type="Proteomes" id="UP001500909"/>
    </source>
</evidence>
<dbReference type="Proteomes" id="UP001500909">
    <property type="component" value="Unassembled WGS sequence"/>
</dbReference>
<name>A0ABP3KQZ4_9ACTN</name>
<comment type="caution">
    <text evidence="4">The sequence shown here is derived from an EMBL/GenBank/DDBJ whole genome shotgun (WGS) entry which is preliminary data.</text>
</comment>
<evidence type="ECO:0008006" key="6">
    <source>
        <dbReference type="Google" id="ProtNLM"/>
    </source>
</evidence>
<keyword evidence="1 2" id="KW-0238">DNA-binding</keyword>
<dbReference type="SUPFAM" id="SSF50249">
    <property type="entry name" value="Nucleic acid-binding proteins"/>
    <property type="match status" value="1"/>
</dbReference>
<evidence type="ECO:0000256" key="1">
    <source>
        <dbReference type="ARBA" id="ARBA00023125"/>
    </source>
</evidence>
<dbReference type="PROSITE" id="PS50935">
    <property type="entry name" value="SSB"/>
    <property type="match status" value="1"/>
</dbReference>
<reference evidence="5" key="1">
    <citation type="journal article" date="2019" name="Int. J. Syst. Evol. Microbiol.">
        <title>The Global Catalogue of Microorganisms (GCM) 10K type strain sequencing project: providing services to taxonomists for standard genome sequencing and annotation.</title>
        <authorList>
            <consortium name="The Broad Institute Genomics Platform"/>
            <consortium name="The Broad Institute Genome Sequencing Center for Infectious Disease"/>
            <person name="Wu L."/>
            <person name="Ma J."/>
        </authorList>
    </citation>
    <scope>NUCLEOTIDE SEQUENCE [LARGE SCALE GENOMIC DNA]</scope>
    <source>
        <strain evidence="5">JCM 4805</strain>
    </source>
</reference>